<keyword evidence="2" id="KW-1185">Reference proteome</keyword>
<evidence type="ECO:0000313" key="2">
    <source>
        <dbReference type="Proteomes" id="UP000316330"/>
    </source>
</evidence>
<protein>
    <submittedName>
        <fullName evidence="1">Uncharacterized protein</fullName>
    </submittedName>
</protein>
<dbReference type="Proteomes" id="UP000316330">
    <property type="component" value="Unassembled WGS sequence"/>
</dbReference>
<sequence length="211" mass="25304">MRVKCIENSNRHNITINKMYTVYEGEYIADAYERQYVMFKIQNDYGSVIPYDAQYFEISSDKNPNYLEKEVSENKYRFTHKFISYDKFWSMFYDEAGTSLDDFRSAKKDIYKLEMSRGEICEIIKGDNQDELDFILELLLETNDSNFIEEVIRLSHKQLNERMLNQNVETVFLYVSNFKNDCVNNFFIEYLSENEKGNEKLDKIVIDYFNS</sequence>
<comment type="caution">
    <text evidence="1">The sequence shown here is derived from an EMBL/GenBank/DDBJ whole genome shotgun (WGS) entry which is preliminary data.</text>
</comment>
<dbReference type="OrthoDB" id="1932916at2"/>
<dbReference type="RefSeq" id="WP_144707297.1">
    <property type="nucleotide sequence ID" value="NZ_VNJJ01000028.1"/>
</dbReference>
<accession>A0A559J4R6</accession>
<proteinExistence type="predicted"/>
<evidence type="ECO:0000313" key="1">
    <source>
        <dbReference type="EMBL" id="TVX94884.1"/>
    </source>
</evidence>
<reference evidence="1 2" key="1">
    <citation type="submission" date="2019-07" db="EMBL/GenBank/DDBJ databases">
        <authorList>
            <person name="Kim J."/>
        </authorList>
    </citation>
    <scope>NUCLEOTIDE SEQUENCE [LARGE SCALE GENOMIC DNA]</scope>
    <source>
        <strain evidence="1 2">G13</strain>
    </source>
</reference>
<organism evidence="1 2">
    <name type="scientific">Cohnella terricola</name>
    <dbReference type="NCBI Taxonomy" id="1289167"/>
    <lineage>
        <taxon>Bacteria</taxon>
        <taxon>Bacillati</taxon>
        <taxon>Bacillota</taxon>
        <taxon>Bacilli</taxon>
        <taxon>Bacillales</taxon>
        <taxon>Paenibacillaceae</taxon>
        <taxon>Cohnella</taxon>
    </lineage>
</organism>
<gene>
    <name evidence="1" type="ORF">FPZ45_24545</name>
</gene>
<name>A0A559J4R6_9BACL</name>
<dbReference type="AlphaFoldDB" id="A0A559J4R6"/>
<dbReference type="EMBL" id="VNJJ01000028">
    <property type="protein sequence ID" value="TVX94884.1"/>
    <property type="molecule type" value="Genomic_DNA"/>
</dbReference>